<evidence type="ECO:0000313" key="1">
    <source>
        <dbReference type="EMBL" id="MDQ0202854.1"/>
    </source>
</evidence>
<dbReference type="Proteomes" id="UP001239167">
    <property type="component" value="Unassembled WGS sequence"/>
</dbReference>
<reference evidence="1 2" key="1">
    <citation type="submission" date="2023-07" db="EMBL/GenBank/DDBJ databases">
        <title>Genomic Encyclopedia of Type Strains, Phase IV (KMG-IV): sequencing the most valuable type-strain genomes for metagenomic binning, comparative biology and taxonomic classification.</title>
        <authorList>
            <person name="Goeker M."/>
        </authorList>
    </citation>
    <scope>NUCLEOTIDE SEQUENCE [LARGE SCALE GENOMIC DNA]</scope>
    <source>
        <strain evidence="1 2">DSM 16980</strain>
    </source>
</reference>
<accession>A0ABT9Y543</accession>
<keyword evidence="2" id="KW-1185">Reference proteome</keyword>
<protein>
    <submittedName>
        <fullName evidence="1">Uncharacterized protein</fullName>
    </submittedName>
</protein>
<proteinExistence type="predicted"/>
<evidence type="ECO:0000313" key="2">
    <source>
        <dbReference type="Proteomes" id="UP001239167"/>
    </source>
</evidence>
<dbReference type="RefSeq" id="WP_307222807.1">
    <property type="nucleotide sequence ID" value="NZ_CP116940.1"/>
</dbReference>
<dbReference type="EMBL" id="JAUSUE010000003">
    <property type="protein sequence ID" value="MDQ0202854.1"/>
    <property type="molecule type" value="Genomic_DNA"/>
</dbReference>
<name>A0ABT9Y543_9FIRM</name>
<gene>
    <name evidence="1" type="ORF">J2S01_000550</name>
</gene>
<comment type="caution">
    <text evidence="1">The sequence shown here is derived from an EMBL/GenBank/DDBJ whole genome shotgun (WGS) entry which is preliminary data.</text>
</comment>
<organism evidence="1 2">
    <name type="scientific">Pectinatus haikarae</name>
    <dbReference type="NCBI Taxonomy" id="349096"/>
    <lineage>
        <taxon>Bacteria</taxon>
        <taxon>Bacillati</taxon>
        <taxon>Bacillota</taxon>
        <taxon>Negativicutes</taxon>
        <taxon>Selenomonadales</taxon>
        <taxon>Selenomonadaceae</taxon>
        <taxon>Pectinatus</taxon>
    </lineage>
</organism>
<sequence>MNIKRFRIGILILALTTVTFLTVSNAVVQAVEFPYSTVSNVLGKISGNWYDDNGNLVISIKGNYINDCQVISGHDFAGGNPGEGHFRIQESQGIRDILILWDTVDNPPYIEIDKSRVQLHR</sequence>